<name>A0A317PI91_9HYPH</name>
<dbReference type="EMBL" id="QGTR01000006">
    <property type="protein sequence ID" value="PWV97753.1"/>
    <property type="molecule type" value="Genomic_DNA"/>
</dbReference>
<comment type="caution">
    <text evidence="2">The sequence shown here is derived from an EMBL/GenBank/DDBJ whole genome shotgun (WGS) entry which is preliminary data.</text>
</comment>
<reference evidence="2 3" key="1">
    <citation type="submission" date="2018-05" db="EMBL/GenBank/DDBJ databases">
        <title>Genomic Encyclopedia of Type Strains, Phase IV (KMG-IV): sequencing the most valuable type-strain genomes for metagenomic binning, comparative biology and taxonomic classification.</title>
        <authorList>
            <person name="Goeker M."/>
        </authorList>
    </citation>
    <scope>NUCLEOTIDE SEQUENCE [LARGE SCALE GENOMIC DNA]</scope>
    <source>
        <strain evidence="2 3">DSM 16791</strain>
    </source>
</reference>
<dbReference type="Proteomes" id="UP000246352">
    <property type="component" value="Unassembled WGS sequence"/>
</dbReference>
<gene>
    <name evidence="2" type="ORF">DFR52_106278</name>
</gene>
<evidence type="ECO:0000259" key="1">
    <source>
        <dbReference type="Pfam" id="PF20254"/>
    </source>
</evidence>
<protein>
    <recommendedName>
        <fullName evidence="1">N,N-dimethylformamidase beta subunit-like C-terminal domain-containing protein</fullName>
    </recommendedName>
</protein>
<feature type="domain" description="N,N-dimethylformamidase beta subunit-like C-terminal" evidence="1">
    <location>
        <begin position="3"/>
        <end position="110"/>
    </location>
</feature>
<accession>A0A317PI91</accession>
<organism evidence="2 3">
    <name type="scientific">Hoeflea marina</name>
    <dbReference type="NCBI Taxonomy" id="274592"/>
    <lineage>
        <taxon>Bacteria</taxon>
        <taxon>Pseudomonadati</taxon>
        <taxon>Pseudomonadota</taxon>
        <taxon>Alphaproteobacteria</taxon>
        <taxon>Hyphomicrobiales</taxon>
        <taxon>Rhizobiaceae</taxon>
        <taxon>Hoeflea</taxon>
    </lineage>
</organism>
<evidence type="ECO:0000313" key="2">
    <source>
        <dbReference type="EMBL" id="PWV97753.1"/>
    </source>
</evidence>
<proteinExistence type="predicted"/>
<evidence type="ECO:0000313" key="3">
    <source>
        <dbReference type="Proteomes" id="UP000246352"/>
    </source>
</evidence>
<dbReference type="AlphaFoldDB" id="A0A317PI91"/>
<keyword evidence="3" id="KW-1185">Reference proteome</keyword>
<dbReference type="OrthoDB" id="505641at2"/>
<dbReference type="InterPro" id="IPR046540">
    <property type="entry name" value="DMFA2_C"/>
</dbReference>
<sequence>MAPVFEGITDDLIGDFGFSGNGASGFELDHMDKHLGTPGNAVLLARSVTRDGRFMLVPEEMLTHLTNLSGGPAEDIMHADMIHFSVPGGGSVFATGSITFCGSLPWNDFDNNVSRLLENVVQRSLS</sequence>
<dbReference type="RefSeq" id="WP_110034043.1">
    <property type="nucleotide sequence ID" value="NZ_QGTR01000006.1"/>
</dbReference>
<dbReference type="Pfam" id="PF20254">
    <property type="entry name" value="DMFA2_C"/>
    <property type="match status" value="1"/>
</dbReference>